<dbReference type="Gramene" id="KOM40490">
    <property type="protein sequence ID" value="KOM40490"/>
    <property type="gene ID" value="LR48_Vigan04g068800"/>
</dbReference>
<proteinExistence type="predicted"/>
<protein>
    <submittedName>
        <fullName evidence="1">Uncharacterized protein</fullName>
    </submittedName>
</protein>
<dbReference type="EMBL" id="CM003374">
    <property type="protein sequence ID" value="KOM40490.1"/>
    <property type="molecule type" value="Genomic_DNA"/>
</dbReference>
<name>A0A0L9UC57_PHAAN</name>
<dbReference type="Proteomes" id="UP000053144">
    <property type="component" value="Chromosome 4"/>
</dbReference>
<evidence type="ECO:0000313" key="1">
    <source>
        <dbReference type="EMBL" id="KOM40490.1"/>
    </source>
</evidence>
<gene>
    <name evidence="1" type="ORF">LR48_Vigan04g068800</name>
</gene>
<dbReference type="AlphaFoldDB" id="A0A0L9UC57"/>
<sequence>MTSVVQKIDVIDPFCFDFTKNRSQKFLFVYLRCSLTLLFANIAPLTPNVMVIASNAVIIASIDVV</sequence>
<evidence type="ECO:0000313" key="2">
    <source>
        <dbReference type="Proteomes" id="UP000053144"/>
    </source>
</evidence>
<accession>A0A0L9UC57</accession>
<reference evidence="2" key="1">
    <citation type="journal article" date="2015" name="Proc. Natl. Acad. Sci. U.S.A.">
        <title>Genome sequencing of adzuki bean (Vigna angularis) provides insight into high starch and low fat accumulation and domestication.</title>
        <authorList>
            <person name="Yang K."/>
            <person name="Tian Z."/>
            <person name="Chen C."/>
            <person name="Luo L."/>
            <person name="Zhao B."/>
            <person name="Wang Z."/>
            <person name="Yu L."/>
            <person name="Li Y."/>
            <person name="Sun Y."/>
            <person name="Li W."/>
            <person name="Chen Y."/>
            <person name="Li Y."/>
            <person name="Zhang Y."/>
            <person name="Ai D."/>
            <person name="Zhao J."/>
            <person name="Shang C."/>
            <person name="Ma Y."/>
            <person name="Wu B."/>
            <person name="Wang M."/>
            <person name="Gao L."/>
            <person name="Sun D."/>
            <person name="Zhang P."/>
            <person name="Guo F."/>
            <person name="Wang W."/>
            <person name="Li Y."/>
            <person name="Wang J."/>
            <person name="Varshney R.K."/>
            <person name="Wang J."/>
            <person name="Ling H.Q."/>
            <person name="Wan P."/>
        </authorList>
    </citation>
    <scope>NUCLEOTIDE SEQUENCE</scope>
    <source>
        <strain evidence="2">cv. Jingnong 6</strain>
    </source>
</reference>
<organism evidence="1 2">
    <name type="scientific">Phaseolus angularis</name>
    <name type="common">Azuki bean</name>
    <name type="synonym">Vigna angularis</name>
    <dbReference type="NCBI Taxonomy" id="3914"/>
    <lineage>
        <taxon>Eukaryota</taxon>
        <taxon>Viridiplantae</taxon>
        <taxon>Streptophyta</taxon>
        <taxon>Embryophyta</taxon>
        <taxon>Tracheophyta</taxon>
        <taxon>Spermatophyta</taxon>
        <taxon>Magnoliopsida</taxon>
        <taxon>eudicotyledons</taxon>
        <taxon>Gunneridae</taxon>
        <taxon>Pentapetalae</taxon>
        <taxon>rosids</taxon>
        <taxon>fabids</taxon>
        <taxon>Fabales</taxon>
        <taxon>Fabaceae</taxon>
        <taxon>Papilionoideae</taxon>
        <taxon>50 kb inversion clade</taxon>
        <taxon>NPAAA clade</taxon>
        <taxon>indigoferoid/millettioid clade</taxon>
        <taxon>Phaseoleae</taxon>
        <taxon>Vigna</taxon>
    </lineage>
</organism>